<accession>A0A917XUG7</accession>
<dbReference type="AlphaFoldDB" id="A0A917XUG7"/>
<dbReference type="Proteomes" id="UP000600365">
    <property type="component" value="Unassembled WGS sequence"/>
</dbReference>
<sequence length="62" mass="6690">MLVSYDGAAPVPVRTYTADVSSRTEAIGLQVPAGATTARVRFRYTGGNNWYWVIDGVAIKQA</sequence>
<dbReference type="RefSeq" id="WP_373294436.1">
    <property type="nucleotide sequence ID" value="NZ_BMMM01000002.1"/>
</dbReference>
<evidence type="ECO:0000313" key="1">
    <source>
        <dbReference type="EMBL" id="GGN53776.1"/>
    </source>
</evidence>
<comment type="caution">
    <text evidence="1">The sequence shown here is derived from an EMBL/GenBank/DDBJ whole genome shotgun (WGS) entry which is preliminary data.</text>
</comment>
<organism evidence="1 2">
    <name type="scientific">Streptomyces albiflavescens</name>
    <dbReference type="NCBI Taxonomy" id="1623582"/>
    <lineage>
        <taxon>Bacteria</taxon>
        <taxon>Bacillati</taxon>
        <taxon>Actinomycetota</taxon>
        <taxon>Actinomycetes</taxon>
        <taxon>Kitasatosporales</taxon>
        <taxon>Streptomycetaceae</taxon>
        <taxon>Streptomyces</taxon>
    </lineage>
</organism>
<keyword evidence="2" id="KW-1185">Reference proteome</keyword>
<protein>
    <submittedName>
        <fullName evidence="1">Uncharacterized protein</fullName>
    </submittedName>
</protein>
<dbReference type="EMBL" id="BMMM01000002">
    <property type="protein sequence ID" value="GGN53776.1"/>
    <property type="molecule type" value="Genomic_DNA"/>
</dbReference>
<reference evidence="1 2" key="1">
    <citation type="journal article" date="2014" name="Int. J. Syst. Evol. Microbiol.">
        <title>Complete genome sequence of Corynebacterium casei LMG S-19264T (=DSM 44701T), isolated from a smear-ripened cheese.</title>
        <authorList>
            <consortium name="US DOE Joint Genome Institute (JGI-PGF)"/>
            <person name="Walter F."/>
            <person name="Albersmeier A."/>
            <person name="Kalinowski J."/>
            <person name="Ruckert C."/>
        </authorList>
    </citation>
    <scope>NUCLEOTIDE SEQUENCE [LARGE SCALE GENOMIC DNA]</scope>
    <source>
        <strain evidence="1 2">CGMCC 4.7111</strain>
    </source>
</reference>
<evidence type="ECO:0000313" key="2">
    <source>
        <dbReference type="Proteomes" id="UP000600365"/>
    </source>
</evidence>
<name>A0A917XUG7_9ACTN</name>
<gene>
    <name evidence="1" type="ORF">GCM10011579_012300</name>
</gene>
<proteinExistence type="predicted"/>